<protein>
    <recommendedName>
        <fullName evidence="8">Glyceraldehyde-3-phosphate dehydrogenase</fullName>
        <ecNumber evidence="8">1.2.1.-</ecNumber>
    </recommendedName>
</protein>
<sequence length="457" mass="47896">MASITVGASAVSSKLTLQAQATSAARSSNVAAQAASFKRSSLGEFSGLKASSAVTFGKSSSENGFFDAVASQVAVKAGASGAIKGETSAKLRVAINGFGRIGRNFLRCWHGRGDESPLEVVAVNDSGGVKNAAHLLKYDSMLGIFKADVKVGDDTTLLVDGKPITVVSNRDPLKLPWAELGIDIVIEGTGVFVDGPGAGKHIQAGAKKVIITAPAKGADIPTYVMGVNEGDYSHEVANIISNASCTTNCLAPFVKVLDEKFGIVKGTMTTTHSYTGDQRLLDASHRDLRRARAAALNIVPTSTGAAKAVSLVLPQLKGKLNGIALRVPTPNVSVVDLVINTEKKGLTAEDVNNAFREAANGPLKGILAVCDIPLVSIDFRCSDVSSTVDSSLTMVMGDDMVKVVAWYDNEWGYSQRVVDLAHLVAAQWPGVAKPSGDPLEEFCVTNPDTDECRLHDV</sequence>
<evidence type="ECO:0000313" key="10">
    <source>
        <dbReference type="EMBL" id="OAE25601.1"/>
    </source>
</evidence>
<organism evidence="10 11">
    <name type="scientific">Marchantia polymorpha subsp. ruderalis</name>
    <dbReference type="NCBI Taxonomy" id="1480154"/>
    <lineage>
        <taxon>Eukaryota</taxon>
        <taxon>Viridiplantae</taxon>
        <taxon>Streptophyta</taxon>
        <taxon>Embryophyta</taxon>
        <taxon>Marchantiophyta</taxon>
        <taxon>Marchantiopsida</taxon>
        <taxon>Marchantiidae</taxon>
        <taxon>Marchantiales</taxon>
        <taxon>Marchantiaceae</taxon>
        <taxon>Marchantia</taxon>
    </lineage>
</organism>
<evidence type="ECO:0000259" key="9">
    <source>
        <dbReference type="SMART" id="SM00846"/>
    </source>
</evidence>
<dbReference type="Gene3D" id="3.40.50.720">
    <property type="entry name" value="NAD(P)-binding Rossmann-like Domain"/>
    <property type="match status" value="1"/>
</dbReference>
<dbReference type="PRINTS" id="PR00078">
    <property type="entry name" value="G3PDHDRGNASE"/>
</dbReference>
<comment type="caution">
    <text evidence="10">The sequence shown here is derived from an EMBL/GenBank/DDBJ whole genome shotgun (WGS) entry which is preliminary data.</text>
</comment>
<comment type="catalytic activity">
    <reaction evidence="5">
        <text>D-glyceraldehyde 3-phosphate + phosphate + NADP(+) = (2R)-3-phospho-glyceroyl phosphate + NADPH + H(+)</text>
        <dbReference type="Rhea" id="RHEA:10296"/>
        <dbReference type="ChEBI" id="CHEBI:15378"/>
        <dbReference type="ChEBI" id="CHEBI:43474"/>
        <dbReference type="ChEBI" id="CHEBI:57604"/>
        <dbReference type="ChEBI" id="CHEBI:57783"/>
        <dbReference type="ChEBI" id="CHEBI:58349"/>
        <dbReference type="ChEBI" id="CHEBI:59776"/>
        <dbReference type="EC" id="1.2.1.13"/>
    </reaction>
</comment>
<dbReference type="Pfam" id="PF00044">
    <property type="entry name" value="Gp_dh_N"/>
    <property type="match status" value="1"/>
</dbReference>
<evidence type="ECO:0000256" key="2">
    <source>
        <dbReference type="ARBA" id="ARBA00007406"/>
    </source>
</evidence>
<dbReference type="SUPFAM" id="SSF55347">
    <property type="entry name" value="Glyceraldehyde-3-phosphate dehydrogenase-like, C-terminal domain"/>
    <property type="match status" value="1"/>
</dbReference>
<keyword evidence="3" id="KW-0113">Calvin cycle</keyword>
<dbReference type="EC" id="1.2.1.-" evidence="8"/>
<dbReference type="PANTHER" id="PTHR43148">
    <property type="entry name" value="GLYCERALDEHYDE-3-PHOSPHATE DEHYDROGENASE 2"/>
    <property type="match status" value="1"/>
</dbReference>
<evidence type="ECO:0000256" key="5">
    <source>
        <dbReference type="ARBA" id="ARBA00052787"/>
    </source>
</evidence>
<dbReference type="GO" id="GO:0051287">
    <property type="term" value="F:NAD binding"/>
    <property type="evidence" value="ECO:0007669"/>
    <property type="project" value="InterPro"/>
</dbReference>
<feature type="domain" description="Glyceraldehyde 3-phosphate dehydrogenase NAD(P) binding" evidence="9">
    <location>
        <begin position="91"/>
        <end position="245"/>
    </location>
</feature>
<dbReference type="GO" id="GO:0006006">
    <property type="term" value="P:glucose metabolic process"/>
    <property type="evidence" value="ECO:0007669"/>
    <property type="project" value="InterPro"/>
</dbReference>
<dbReference type="Gene3D" id="3.30.360.10">
    <property type="entry name" value="Dihydrodipicolinate Reductase, domain 2"/>
    <property type="match status" value="1"/>
</dbReference>
<evidence type="ECO:0000256" key="6">
    <source>
        <dbReference type="ARBA" id="ARBA00063826"/>
    </source>
</evidence>
<evidence type="ECO:0000256" key="7">
    <source>
        <dbReference type="RuleBase" id="RU000397"/>
    </source>
</evidence>
<name>A0A176VZ06_MARPO</name>
<dbReference type="FunFam" id="3.40.50.720:FF:000001">
    <property type="entry name" value="Glyceraldehyde-3-phosphate dehydrogenase"/>
    <property type="match status" value="1"/>
</dbReference>
<evidence type="ECO:0000256" key="4">
    <source>
        <dbReference type="ARBA" id="ARBA00023002"/>
    </source>
</evidence>
<dbReference type="Proteomes" id="UP000077202">
    <property type="component" value="Unassembled WGS sequence"/>
</dbReference>
<dbReference type="CDD" id="cd18126">
    <property type="entry name" value="GAPDH_I_C"/>
    <property type="match status" value="1"/>
</dbReference>
<keyword evidence="4 8" id="KW-0560">Oxidoreductase</keyword>
<evidence type="ECO:0000313" key="11">
    <source>
        <dbReference type="Proteomes" id="UP000077202"/>
    </source>
</evidence>
<reference evidence="10" key="1">
    <citation type="submission" date="2016-03" db="EMBL/GenBank/DDBJ databases">
        <title>Mechanisms controlling the formation of the plant cell surface in tip-growing cells are functionally conserved among land plants.</title>
        <authorList>
            <person name="Honkanen S."/>
            <person name="Jones V.A."/>
            <person name="Morieri G."/>
            <person name="Champion C."/>
            <person name="Hetherington A.J."/>
            <person name="Kelly S."/>
            <person name="Saint-Marcoux D."/>
            <person name="Proust H."/>
            <person name="Prescott H."/>
            <person name="Dolan L."/>
        </authorList>
    </citation>
    <scope>NUCLEOTIDE SEQUENCE [LARGE SCALE GENOMIC DNA]</scope>
    <source>
        <tissue evidence="10">Whole gametophyte</tissue>
    </source>
</reference>
<dbReference type="InterPro" id="IPR020829">
    <property type="entry name" value="GlycerAld_3-P_DH_cat"/>
</dbReference>
<dbReference type="PROSITE" id="PS00071">
    <property type="entry name" value="GAPDH"/>
    <property type="match status" value="1"/>
</dbReference>
<dbReference type="CDD" id="cd05214">
    <property type="entry name" value="GAPDH_I_N"/>
    <property type="match status" value="1"/>
</dbReference>
<dbReference type="SMART" id="SM00846">
    <property type="entry name" value="Gp_dh_N"/>
    <property type="match status" value="1"/>
</dbReference>
<comment type="similarity">
    <text evidence="2 7">Belongs to the glyceraldehyde-3-phosphate dehydrogenase family.</text>
</comment>
<dbReference type="InterPro" id="IPR020830">
    <property type="entry name" value="GlycerAld_3-P_DH_AS"/>
</dbReference>
<comment type="pathway">
    <text evidence="1">Carbohydrate biosynthesis; Calvin cycle.</text>
</comment>
<evidence type="ECO:0000256" key="3">
    <source>
        <dbReference type="ARBA" id="ARBA00022567"/>
    </source>
</evidence>
<evidence type="ECO:0000256" key="8">
    <source>
        <dbReference type="RuleBase" id="RU361160"/>
    </source>
</evidence>
<dbReference type="AlphaFoldDB" id="A0A176VZ06"/>
<dbReference type="GO" id="GO:0019253">
    <property type="term" value="P:reductive pentose-phosphate cycle"/>
    <property type="evidence" value="ECO:0007669"/>
    <property type="project" value="UniProtKB-KW"/>
</dbReference>
<dbReference type="InterPro" id="IPR036291">
    <property type="entry name" value="NAD(P)-bd_dom_sf"/>
</dbReference>
<dbReference type="InterPro" id="IPR020828">
    <property type="entry name" value="GlycerAld_3-P_DH_NAD(P)-bd"/>
</dbReference>
<dbReference type="InterPro" id="IPR020831">
    <property type="entry name" value="GlycerAld/Erythrose_P_DH"/>
</dbReference>
<dbReference type="InterPro" id="IPR006424">
    <property type="entry name" value="Glyceraldehyde-3-P_DH_1"/>
</dbReference>
<dbReference type="GO" id="GO:0050661">
    <property type="term" value="F:NADP binding"/>
    <property type="evidence" value="ECO:0007669"/>
    <property type="project" value="InterPro"/>
</dbReference>
<evidence type="ECO:0000256" key="1">
    <source>
        <dbReference type="ARBA" id="ARBA00005215"/>
    </source>
</evidence>
<dbReference type="NCBIfam" id="TIGR01534">
    <property type="entry name" value="GAPDH-I"/>
    <property type="match status" value="1"/>
</dbReference>
<dbReference type="Pfam" id="PF02672">
    <property type="entry name" value="CP12"/>
    <property type="match status" value="1"/>
</dbReference>
<dbReference type="FunFam" id="3.30.360.10:FF:000002">
    <property type="entry name" value="Glyceraldehyde-3-phosphate dehydrogenase"/>
    <property type="match status" value="1"/>
</dbReference>
<comment type="subunit">
    <text evidence="6">Tetramer of either four A chains (GAPDH 2) or two A and two B chains (GAPDH 1).</text>
</comment>
<dbReference type="Pfam" id="PF02800">
    <property type="entry name" value="Gp_dh_C"/>
    <property type="match status" value="1"/>
</dbReference>
<keyword evidence="11" id="KW-1185">Reference proteome</keyword>
<dbReference type="GO" id="GO:0047100">
    <property type="term" value="F:glyceraldehyde-3-phosphate dehydrogenase (NADP+) (phosphorylating) activity"/>
    <property type="evidence" value="ECO:0007669"/>
    <property type="project" value="UniProtKB-EC"/>
</dbReference>
<proteinExistence type="inferred from homology"/>
<gene>
    <name evidence="10" type="ORF">AXG93_812s1060</name>
</gene>
<dbReference type="EMBL" id="LVLJ01002305">
    <property type="protein sequence ID" value="OAE25601.1"/>
    <property type="molecule type" value="Genomic_DNA"/>
</dbReference>
<dbReference type="SUPFAM" id="SSF51735">
    <property type="entry name" value="NAD(P)-binding Rossmann-fold domains"/>
    <property type="match status" value="1"/>
</dbReference>
<accession>A0A176VZ06</accession>